<name>A0A7G2CAI7_9TRYP</name>
<evidence type="ECO:0000313" key="3">
    <source>
        <dbReference type="Proteomes" id="UP000515908"/>
    </source>
</evidence>
<protein>
    <submittedName>
        <fullName evidence="2">Uncharacterized protein</fullName>
    </submittedName>
</protein>
<proteinExistence type="predicted"/>
<dbReference type="EMBL" id="LR877148">
    <property type="protein sequence ID" value="CAD2215032.1"/>
    <property type="molecule type" value="Genomic_DNA"/>
</dbReference>
<keyword evidence="3" id="KW-1185">Reference proteome</keyword>
<sequence>MRSQRNTAQCVSEKVDAASTRVNAPHGDEDAEGTDGSDTKDYDMHSNAVGSSRVELGVVQAEESVFSVEAVEGSVRRGHLTDALNEENLELHMQDLYSGRPIVLKSENIGYPEQVTMRPRQSGSLVVEPSEADLNASEHMSTASQLSRMMANVPLAQDILDDLWSNCSTDRTTEAGGSPKLSKESLTLLRQQLESGSVPLRPEVLAGLGDAMRHAIANPPTPSEDRNASLIVEAPPDRDAPRTALTEGNETAEDHTGVRDDLNATVDDMHQDGSPAGAPSHQSYGEPEGTDIDPGDEDSQDGDDDGDDEENDENGPDKIYETASSRDVHNESIALTDFDDDDGTGGDTLLRRSLKQLYKSMSDIQYDRSQIGSRIARQGEKVQQFMTDTKTRLSTIESEVIDQVTKLVLYKHKELLEVLDERLSEITDKIEDKKKTTRERVIRLQISLEYEGAPSTSFLLPMPASAQVSQVKSEFLSRLLQMGVLSEEQLKDKVPIVFLHNLALFDNDTLDTVLGEESTGVMRVRFS</sequence>
<reference evidence="2 3" key="1">
    <citation type="submission" date="2020-08" db="EMBL/GenBank/DDBJ databases">
        <authorList>
            <person name="Newling K."/>
            <person name="Davey J."/>
            <person name="Forrester S."/>
        </authorList>
    </citation>
    <scope>NUCLEOTIDE SEQUENCE [LARGE SCALE GENOMIC DNA]</scope>
    <source>
        <strain evidence="3">Crithidia deanei Carvalho (ATCC PRA-265)</strain>
    </source>
</reference>
<organism evidence="2 3">
    <name type="scientific">Angomonas deanei</name>
    <dbReference type="NCBI Taxonomy" id="59799"/>
    <lineage>
        <taxon>Eukaryota</taxon>
        <taxon>Discoba</taxon>
        <taxon>Euglenozoa</taxon>
        <taxon>Kinetoplastea</taxon>
        <taxon>Metakinetoplastina</taxon>
        <taxon>Trypanosomatida</taxon>
        <taxon>Trypanosomatidae</taxon>
        <taxon>Strigomonadinae</taxon>
        <taxon>Angomonas</taxon>
    </lineage>
</organism>
<feature type="compositionally biased region" description="Basic and acidic residues" evidence="1">
    <location>
        <begin position="315"/>
        <end position="328"/>
    </location>
</feature>
<evidence type="ECO:0000256" key="1">
    <source>
        <dbReference type="SAM" id="MobiDB-lite"/>
    </source>
</evidence>
<feature type="region of interest" description="Disordered" evidence="1">
    <location>
        <begin position="1"/>
        <end position="46"/>
    </location>
</feature>
<accession>A0A7G2CAI7</accession>
<feature type="region of interest" description="Disordered" evidence="1">
    <location>
        <begin position="233"/>
        <end position="328"/>
    </location>
</feature>
<dbReference type="Proteomes" id="UP000515908">
    <property type="component" value="Chromosome 04"/>
</dbReference>
<gene>
    <name evidence="2" type="ORF">ADEAN_000248500</name>
</gene>
<dbReference type="VEuPathDB" id="TriTrypDB:ADEAN_000248500"/>
<dbReference type="AlphaFoldDB" id="A0A7G2CAI7"/>
<feature type="compositionally biased region" description="Polar residues" evidence="1">
    <location>
        <begin position="1"/>
        <end position="10"/>
    </location>
</feature>
<feature type="compositionally biased region" description="Acidic residues" evidence="1">
    <location>
        <begin position="288"/>
        <end position="314"/>
    </location>
</feature>
<evidence type="ECO:0000313" key="2">
    <source>
        <dbReference type="EMBL" id="CAD2215032.1"/>
    </source>
</evidence>
<feature type="compositionally biased region" description="Basic and acidic residues" evidence="1">
    <location>
        <begin position="252"/>
        <end position="271"/>
    </location>
</feature>